<keyword evidence="4" id="KW-1185">Reference proteome</keyword>
<dbReference type="RefSeq" id="WP_348712060.1">
    <property type="nucleotide sequence ID" value="NZ_CAXIXY010000004.1"/>
</dbReference>
<name>A0ABM9P021_9FLAO</name>
<dbReference type="SMART" id="SM00554">
    <property type="entry name" value="FAS1"/>
    <property type="match status" value="3"/>
</dbReference>
<feature type="domain" description="FAS1" evidence="2">
    <location>
        <begin position="33"/>
        <end position="170"/>
    </location>
</feature>
<evidence type="ECO:0000259" key="2">
    <source>
        <dbReference type="PROSITE" id="PS50213"/>
    </source>
</evidence>
<dbReference type="PROSITE" id="PS50213">
    <property type="entry name" value="FAS1"/>
    <property type="match status" value="3"/>
</dbReference>
<dbReference type="Proteomes" id="UP001497416">
    <property type="component" value="Unassembled WGS sequence"/>
</dbReference>
<dbReference type="PANTHER" id="PTHR10900">
    <property type="entry name" value="PERIOSTIN-RELATED"/>
    <property type="match status" value="1"/>
</dbReference>
<accession>A0ABM9P021</accession>
<dbReference type="SUPFAM" id="SSF82153">
    <property type="entry name" value="FAS1 domain"/>
    <property type="match status" value="3"/>
</dbReference>
<dbReference type="Pfam" id="PF02469">
    <property type="entry name" value="Fasciclin"/>
    <property type="match status" value="3"/>
</dbReference>
<feature type="domain" description="FAS1" evidence="2">
    <location>
        <begin position="318"/>
        <end position="462"/>
    </location>
</feature>
<feature type="signal peptide" evidence="1">
    <location>
        <begin position="1"/>
        <end position="23"/>
    </location>
</feature>
<proteinExistence type="predicted"/>
<dbReference type="InterPro" id="IPR000782">
    <property type="entry name" value="FAS1_domain"/>
</dbReference>
<dbReference type="InterPro" id="IPR036378">
    <property type="entry name" value="FAS1_dom_sf"/>
</dbReference>
<gene>
    <name evidence="3" type="ORF">T190607A01A_20526</name>
</gene>
<evidence type="ECO:0000313" key="4">
    <source>
        <dbReference type="Proteomes" id="UP001497416"/>
    </source>
</evidence>
<comment type="caution">
    <text evidence="3">The sequence shown here is derived from an EMBL/GenBank/DDBJ whole genome shotgun (WGS) entry which is preliminary data.</text>
</comment>
<dbReference type="InterPro" id="IPR050904">
    <property type="entry name" value="Adhesion/Biosynth-related"/>
</dbReference>
<evidence type="ECO:0000313" key="3">
    <source>
        <dbReference type="EMBL" id="CAL2085762.1"/>
    </source>
</evidence>
<sequence>MLLKSIKKVFILSLILGFGFLTSCDDDDTTKIQEDIVDLASADSNLSILVQALQRADLVSALQEDGALTVFAPTNEAFQALLDSKAAWNSLDDIPVETLKSVLLYHVLPIYAPSQNLSDNQGVTTLNGEALTVDLSSGVKIESATGQSVSVVTADILARNGVIHVINEVLLPSALPQDITDLAIATPDLSILVAALQRANLVSALQADGPFTVFAPTNAAFQALLDSNSAWNSLDDIPVDVLTNVLLFHVINGNVTSDLLTDTYVNTLATGPNSEPLSLQVEVTGGIEFNGDSKPVTGLINIAASNGTVHVIDKVMLPPNVVTLALNNAGFTSLVAALTDSRHTTDFVSILSGDGPFTIFAPTNAAFQALLDSNASWNSLADIPIATLDAVLKYHVVSGANVQADQLSNGDVSTLGGTITIDLTSGAQINTSSMQTVNILVGVATNDVQGTNGVIHAVDAVLLP</sequence>
<reference evidence="3 4" key="1">
    <citation type="submission" date="2024-05" db="EMBL/GenBank/DDBJ databases">
        <authorList>
            <person name="Duchaud E."/>
        </authorList>
    </citation>
    <scope>NUCLEOTIDE SEQUENCE [LARGE SCALE GENOMIC DNA]</scope>
    <source>
        <strain evidence="3">Ena-SAMPLE-TAB-13-05-2024-13:56:06:370-140302</strain>
    </source>
</reference>
<organism evidence="3 4">
    <name type="scientific">Tenacibaculum platacis</name>
    <dbReference type="NCBI Taxonomy" id="3137852"/>
    <lineage>
        <taxon>Bacteria</taxon>
        <taxon>Pseudomonadati</taxon>
        <taxon>Bacteroidota</taxon>
        <taxon>Flavobacteriia</taxon>
        <taxon>Flavobacteriales</taxon>
        <taxon>Flavobacteriaceae</taxon>
        <taxon>Tenacibaculum</taxon>
    </lineage>
</organism>
<protein>
    <submittedName>
        <fullName evidence="3">Surface protein with fasciclin (FAS1) repeats</fullName>
    </submittedName>
</protein>
<keyword evidence="1" id="KW-0732">Signal</keyword>
<dbReference type="PROSITE" id="PS51257">
    <property type="entry name" value="PROKAR_LIPOPROTEIN"/>
    <property type="match status" value="1"/>
</dbReference>
<feature type="chain" id="PRO_5046020463" evidence="1">
    <location>
        <begin position="24"/>
        <end position="464"/>
    </location>
</feature>
<dbReference type="PANTHER" id="PTHR10900:SF77">
    <property type="entry name" value="FI19380P1"/>
    <property type="match status" value="1"/>
</dbReference>
<dbReference type="EMBL" id="CAXIXY010000004">
    <property type="protein sequence ID" value="CAL2085762.1"/>
    <property type="molecule type" value="Genomic_DNA"/>
</dbReference>
<feature type="domain" description="FAS1" evidence="2">
    <location>
        <begin position="176"/>
        <end position="316"/>
    </location>
</feature>
<dbReference type="Gene3D" id="2.30.180.10">
    <property type="entry name" value="FAS1 domain"/>
    <property type="match status" value="3"/>
</dbReference>
<evidence type="ECO:0000256" key="1">
    <source>
        <dbReference type="SAM" id="SignalP"/>
    </source>
</evidence>